<dbReference type="EMBL" id="JALLPJ020001040">
    <property type="protein sequence ID" value="KAL3777506.1"/>
    <property type="molecule type" value="Genomic_DNA"/>
</dbReference>
<dbReference type="Proteomes" id="UP001530400">
    <property type="component" value="Unassembled WGS sequence"/>
</dbReference>
<evidence type="ECO:0000313" key="2">
    <source>
        <dbReference type="Proteomes" id="UP001530400"/>
    </source>
</evidence>
<reference evidence="1 2" key="1">
    <citation type="submission" date="2024-10" db="EMBL/GenBank/DDBJ databases">
        <title>Updated reference genomes for cyclostephanoid diatoms.</title>
        <authorList>
            <person name="Roberts W.R."/>
            <person name="Alverson A.J."/>
        </authorList>
    </citation>
    <scope>NUCLEOTIDE SEQUENCE [LARGE SCALE GENOMIC DNA]</scope>
    <source>
        <strain evidence="1 2">AJA010-31</strain>
    </source>
</reference>
<sequence length="319" mass="35863">MAYETISLTNIQRLLAFAGALALLNFLDNTSPASNYERRYLQAAEPNAAVGSSKPVMATFFETVEGGCCGMTEQGHQNLLNAWKEAWAANGWETKILTEKDARKHPEFEIMKDKLLKVGVSEYNQRCFWRWLAMAVDDSKNGGWMSDYDFFPLTLTGELGLELAKRPGFKSWAAHVPTLIHADNQGWRQLSSLMIDAISEDFGLEKITDMFVLKLLHDFLTEDELGVTLWRNNYSYGFPYSAKYGDEGPQIDCELANKLGAHLSHYAVGELAEEKKNYPYIEGMQKGEGVLRRAEAALIMLRDYREKCANKGEAVSASV</sequence>
<organism evidence="1 2">
    <name type="scientific">Cyclotella atomus</name>
    <dbReference type="NCBI Taxonomy" id="382360"/>
    <lineage>
        <taxon>Eukaryota</taxon>
        <taxon>Sar</taxon>
        <taxon>Stramenopiles</taxon>
        <taxon>Ochrophyta</taxon>
        <taxon>Bacillariophyta</taxon>
        <taxon>Coscinodiscophyceae</taxon>
        <taxon>Thalassiosirophycidae</taxon>
        <taxon>Stephanodiscales</taxon>
        <taxon>Stephanodiscaceae</taxon>
        <taxon>Cyclotella</taxon>
    </lineage>
</organism>
<comment type="caution">
    <text evidence="1">The sequence shown here is derived from an EMBL/GenBank/DDBJ whole genome shotgun (WGS) entry which is preliminary data.</text>
</comment>
<gene>
    <name evidence="1" type="ORF">ACHAWO_012782</name>
</gene>
<protein>
    <submittedName>
        <fullName evidence="1">Uncharacterized protein</fullName>
    </submittedName>
</protein>
<dbReference type="AlphaFoldDB" id="A0ABD3NQY1"/>
<keyword evidence="2" id="KW-1185">Reference proteome</keyword>
<evidence type="ECO:0000313" key="1">
    <source>
        <dbReference type="EMBL" id="KAL3777506.1"/>
    </source>
</evidence>
<accession>A0ABD3NQY1</accession>
<name>A0ABD3NQY1_9STRA</name>
<proteinExistence type="predicted"/>